<organism evidence="2 3">
    <name type="scientific">Trachymyrmex cornetzi</name>
    <dbReference type="NCBI Taxonomy" id="471704"/>
    <lineage>
        <taxon>Eukaryota</taxon>
        <taxon>Metazoa</taxon>
        <taxon>Ecdysozoa</taxon>
        <taxon>Arthropoda</taxon>
        <taxon>Hexapoda</taxon>
        <taxon>Insecta</taxon>
        <taxon>Pterygota</taxon>
        <taxon>Neoptera</taxon>
        <taxon>Endopterygota</taxon>
        <taxon>Hymenoptera</taxon>
        <taxon>Apocrita</taxon>
        <taxon>Aculeata</taxon>
        <taxon>Formicoidea</taxon>
        <taxon>Formicidae</taxon>
        <taxon>Myrmicinae</taxon>
        <taxon>Trachymyrmex</taxon>
    </lineage>
</organism>
<accession>A0A195E6T9</accession>
<reference evidence="2 3" key="1">
    <citation type="submission" date="2015-09" db="EMBL/GenBank/DDBJ databases">
        <title>Trachymyrmex cornetzi WGS genome.</title>
        <authorList>
            <person name="Nygaard S."/>
            <person name="Hu H."/>
            <person name="Boomsma J."/>
            <person name="Zhang G."/>
        </authorList>
    </citation>
    <scope>NUCLEOTIDE SEQUENCE [LARGE SCALE GENOMIC DNA]</scope>
    <source>
        <strain evidence="2">Tcor2-1</strain>
        <tissue evidence="2">Whole body</tissue>
    </source>
</reference>
<evidence type="ECO:0000256" key="1">
    <source>
        <dbReference type="SAM" id="Coils"/>
    </source>
</evidence>
<keyword evidence="3" id="KW-1185">Reference proteome</keyword>
<gene>
    <name evidence="2" type="ORF">ALC57_06805</name>
</gene>
<proteinExistence type="predicted"/>
<evidence type="ECO:0000313" key="3">
    <source>
        <dbReference type="Proteomes" id="UP000078492"/>
    </source>
</evidence>
<protein>
    <submittedName>
        <fullName evidence="2">Uncharacterized protein</fullName>
    </submittedName>
</protein>
<dbReference type="Proteomes" id="UP000078492">
    <property type="component" value="Unassembled WGS sequence"/>
</dbReference>
<keyword evidence="1" id="KW-0175">Coiled coil</keyword>
<sequence>MADFSRTSAAVANTNINRTASEINTSKRNYWRQMLKSYEKRNASLERKRNVLVERVCFMECTLPSLMMGIASSTAYGKGVPEQAKIPENTSKSSNQRI</sequence>
<dbReference type="AlphaFoldDB" id="A0A195E6T9"/>
<name>A0A195E6T9_9HYME</name>
<feature type="coiled-coil region" evidence="1">
    <location>
        <begin position="28"/>
        <end position="55"/>
    </location>
</feature>
<evidence type="ECO:0000313" key="2">
    <source>
        <dbReference type="EMBL" id="KYN20898.1"/>
    </source>
</evidence>
<dbReference type="EMBL" id="KQ979568">
    <property type="protein sequence ID" value="KYN20898.1"/>
    <property type="molecule type" value="Genomic_DNA"/>
</dbReference>